<evidence type="ECO:0000313" key="1">
    <source>
        <dbReference type="EMBL" id="CAB4152951.1"/>
    </source>
</evidence>
<reference evidence="1" key="1">
    <citation type="submission" date="2020-04" db="EMBL/GenBank/DDBJ databases">
        <authorList>
            <person name="Chiriac C."/>
            <person name="Salcher M."/>
            <person name="Ghai R."/>
            <person name="Kavagutti S V."/>
        </authorList>
    </citation>
    <scope>NUCLEOTIDE SEQUENCE</scope>
</reference>
<name>A0A6J5N4J3_9CAUD</name>
<gene>
    <name evidence="1" type="ORF">UFOVP602_32</name>
</gene>
<proteinExistence type="predicted"/>
<sequence>MSERGSIVSEYIYCGACYAKINAVFASLNEGKYLQVGPIGTGIIGGNIGGMAHCDEIRTFEDELQPLIKEVICHDVRFAVLADNGEQIFFVKAKETE</sequence>
<organism evidence="1">
    <name type="scientific">uncultured Caudovirales phage</name>
    <dbReference type="NCBI Taxonomy" id="2100421"/>
    <lineage>
        <taxon>Viruses</taxon>
        <taxon>Duplodnaviria</taxon>
        <taxon>Heunggongvirae</taxon>
        <taxon>Uroviricota</taxon>
        <taxon>Caudoviricetes</taxon>
        <taxon>Peduoviridae</taxon>
        <taxon>Maltschvirus</taxon>
        <taxon>Maltschvirus maltsch</taxon>
    </lineage>
</organism>
<protein>
    <submittedName>
        <fullName evidence="1">Uncharacterized protein</fullName>
    </submittedName>
</protein>
<dbReference type="EMBL" id="LR796591">
    <property type="protein sequence ID" value="CAB4152951.1"/>
    <property type="molecule type" value="Genomic_DNA"/>
</dbReference>
<accession>A0A6J5N4J3</accession>